<feature type="region of interest" description="Disordered" evidence="1">
    <location>
        <begin position="328"/>
        <end position="356"/>
    </location>
</feature>
<dbReference type="Proteomes" id="UP000325113">
    <property type="component" value="Unassembled WGS sequence"/>
</dbReference>
<feature type="compositionally biased region" description="Low complexity" evidence="1">
    <location>
        <begin position="328"/>
        <end position="344"/>
    </location>
</feature>
<accession>A0A5A8DD04</accession>
<dbReference type="EMBL" id="VLTM01000027">
    <property type="protein sequence ID" value="KAA0162474.1"/>
    <property type="molecule type" value="Genomic_DNA"/>
</dbReference>
<evidence type="ECO:0000256" key="1">
    <source>
        <dbReference type="SAM" id="MobiDB-lite"/>
    </source>
</evidence>
<organism evidence="2 3">
    <name type="scientific">Cafeteria roenbergensis</name>
    <name type="common">Marine flagellate</name>
    <dbReference type="NCBI Taxonomy" id="33653"/>
    <lineage>
        <taxon>Eukaryota</taxon>
        <taxon>Sar</taxon>
        <taxon>Stramenopiles</taxon>
        <taxon>Bigyra</taxon>
        <taxon>Opalozoa</taxon>
        <taxon>Bicosoecida</taxon>
        <taxon>Cafeteriaceae</taxon>
        <taxon>Cafeteria</taxon>
    </lineage>
</organism>
<gene>
    <name evidence="2" type="ORF">FNF31_03273</name>
</gene>
<feature type="region of interest" description="Disordered" evidence="1">
    <location>
        <begin position="612"/>
        <end position="663"/>
    </location>
</feature>
<name>A0A5A8DD04_CAFRO</name>
<feature type="compositionally biased region" description="Acidic residues" evidence="1">
    <location>
        <begin position="758"/>
        <end position="768"/>
    </location>
</feature>
<sequence>MDLRAQAAGNGRSLVVAHKAVTVAVLVQPGMPSATVRRLIAARVGSGVSPKSILGVQGQNAAGETVVIPMSSVCEAPHLLDNIRSGAATLVLRRSRGSGSRARAAPDARPMEATAVPPPPDVASPPTAPAPRDAAPSAPSAGPAASVSRSPALAPEHERVLEGMVAAVASGEGMSRELAPRLAAGLRGEGPFGDFEELRLVVSLSEICAARPEAAAAAHFTEACIGTLMAAARRAETGSDAAAIPGLALAARARGADLATAMEAAMAHAKASPALRAQAVPALRHAVATGHPLLRRALLRAIIDGSQEDLGGRLWAVARAVAAEQPHAVAPPASAEPAEQARVVAPPPSVPPAASAPPAAAAAAAAPAAAAAEELEESCIRAAAVAEHLRSLGAIGQEDEDALKQAAADSDPLMAAAWTRFCAAVDGPDGGPAADAARARYGTSWQLAVALGHVAPEGEDSEEDRGLVAHRRRLWLALKGIASAECKWRSIHDSVPGGAAAAAASAAGARSSSAAAAASAAGAAAASGEEDEEAGSMDLEAMEQLLAVLTVLAKNAVLPPQQVRQLLVEMQKDSSATRNRLVAATRRYMDRGEDAGAFSSLVEAVVSIAQTSLGVVDEDEDEEDEDEADEEEQEQEDGASEGAAEHDDGEGLDGEMPGLLATDDWPSATAAQHIESLQNTVVEALLSSGQLTEVAAARLGQALRRRDPALRAVWRTFLSTSDTADLVNSITVLVAMRRWDEEDSAAGGPGSATHAAGDQDEDEDEDEEGSGRQDDAGADQRQAEVSRLLLAGDLSDEQAAVLAALVGRGDPRALAALDDLALAPEGDAVAVEGLRCVADLCIEDPAFADRYGAAAQASDDEADEADHSGAVAVDRADILRAISKGVSSGAFAQEQALALTRLVAAGDERVAEATRQWIKSGSLAGFDGLGQ</sequence>
<protein>
    <submittedName>
        <fullName evidence="2">Uncharacterized protein</fullName>
    </submittedName>
</protein>
<dbReference type="AlphaFoldDB" id="A0A5A8DD04"/>
<proteinExistence type="predicted"/>
<evidence type="ECO:0000313" key="2">
    <source>
        <dbReference type="EMBL" id="KAA0162474.1"/>
    </source>
</evidence>
<comment type="caution">
    <text evidence="2">The sequence shown here is derived from an EMBL/GenBank/DDBJ whole genome shotgun (WGS) entry which is preliminary data.</text>
</comment>
<feature type="compositionally biased region" description="Low complexity" evidence="1">
    <location>
        <begin position="130"/>
        <end position="152"/>
    </location>
</feature>
<reference evidence="2 3" key="1">
    <citation type="submission" date="2019-07" db="EMBL/GenBank/DDBJ databases">
        <title>Genomes of Cafeteria roenbergensis.</title>
        <authorList>
            <person name="Fischer M.G."/>
            <person name="Hackl T."/>
            <person name="Roman M."/>
        </authorList>
    </citation>
    <scope>NUCLEOTIDE SEQUENCE [LARGE SCALE GENOMIC DNA]</scope>
    <source>
        <strain evidence="2 3">Cflag</strain>
    </source>
</reference>
<feature type="compositionally biased region" description="Pro residues" evidence="1">
    <location>
        <begin position="116"/>
        <end position="129"/>
    </location>
</feature>
<feature type="region of interest" description="Disordered" evidence="1">
    <location>
        <begin position="94"/>
        <end position="153"/>
    </location>
</feature>
<evidence type="ECO:0000313" key="3">
    <source>
        <dbReference type="Proteomes" id="UP000325113"/>
    </source>
</evidence>
<feature type="region of interest" description="Disordered" evidence="1">
    <location>
        <begin position="742"/>
        <end position="782"/>
    </location>
</feature>
<feature type="compositionally biased region" description="Pro residues" evidence="1">
    <location>
        <begin position="345"/>
        <end position="355"/>
    </location>
</feature>
<feature type="compositionally biased region" description="Acidic residues" evidence="1">
    <location>
        <begin position="616"/>
        <end position="639"/>
    </location>
</feature>